<dbReference type="OrthoDB" id="9774907at2"/>
<dbReference type="InterPro" id="IPR018095">
    <property type="entry name" value="Thymidylate_kin_CS"/>
</dbReference>
<comment type="caution">
    <text evidence="10">The sequence shown here is derived from an EMBL/GenBank/DDBJ whole genome shotgun (WGS) entry which is preliminary data.</text>
</comment>
<dbReference type="EMBL" id="MWQY01000003">
    <property type="protein sequence ID" value="ORC37230.1"/>
    <property type="molecule type" value="Genomic_DNA"/>
</dbReference>
<keyword evidence="2 8" id="KW-0808">Transferase</keyword>
<keyword evidence="6 8" id="KW-0067">ATP-binding</keyword>
<dbReference type="AlphaFoldDB" id="A0A1Y1S156"/>
<name>A0A1Y1S156_9SPIO</name>
<comment type="function">
    <text evidence="8">Phosphorylation of dTMP to form dTDP in both de novo and salvage pathways of dTTP synthesis.</text>
</comment>
<dbReference type="GO" id="GO:0006227">
    <property type="term" value="P:dUDP biosynthetic process"/>
    <property type="evidence" value="ECO:0007669"/>
    <property type="project" value="TreeGrafter"/>
</dbReference>
<evidence type="ECO:0000256" key="1">
    <source>
        <dbReference type="ARBA" id="ARBA00009776"/>
    </source>
</evidence>
<comment type="catalytic activity">
    <reaction evidence="7 8">
        <text>dTMP + ATP = dTDP + ADP</text>
        <dbReference type="Rhea" id="RHEA:13517"/>
        <dbReference type="ChEBI" id="CHEBI:30616"/>
        <dbReference type="ChEBI" id="CHEBI:58369"/>
        <dbReference type="ChEBI" id="CHEBI:63528"/>
        <dbReference type="ChEBI" id="CHEBI:456216"/>
        <dbReference type="EC" id="2.7.4.9"/>
    </reaction>
</comment>
<keyword evidence="3 8" id="KW-0545">Nucleotide biosynthesis</keyword>
<dbReference type="Pfam" id="PF02223">
    <property type="entry name" value="Thymidylate_kin"/>
    <property type="match status" value="1"/>
</dbReference>
<evidence type="ECO:0000256" key="2">
    <source>
        <dbReference type="ARBA" id="ARBA00022679"/>
    </source>
</evidence>
<protein>
    <recommendedName>
        <fullName evidence="8">Thymidylate kinase</fullName>
        <ecNumber evidence="8">2.7.4.9</ecNumber>
    </recommendedName>
    <alternativeName>
        <fullName evidence="8">dTMP kinase</fullName>
    </alternativeName>
</protein>
<dbReference type="GO" id="GO:0006233">
    <property type="term" value="P:dTDP biosynthetic process"/>
    <property type="evidence" value="ECO:0007669"/>
    <property type="project" value="InterPro"/>
</dbReference>
<evidence type="ECO:0000256" key="6">
    <source>
        <dbReference type="ARBA" id="ARBA00022840"/>
    </source>
</evidence>
<dbReference type="RefSeq" id="WP_083048304.1">
    <property type="nucleotide sequence ID" value="NZ_CAXXQO010000002.1"/>
</dbReference>
<keyword evidence="5 8" id="KW-0418">Kinase</keyword>
<organism evidence="10 11">
    <name type="scientific">Marispirochaeta aestuarii</name>
    <dbReference type="NCBI Taxonomy" id="1963862"/>
    <lineage>
        <taxon>Bacteria</taxon>
        <taxon>Pseudomonadati</taxon>
        <taxon>Spirochaetota</taxon>
        <taxon>Spirochaetia</taxon>
        <taxon>Spirochaetales</taxon>
        <taxon>Spirochaetaceae</taxon>
        <taxon>Marispirochaeta</taxon>
    </lineage>
</organism>
<dbReference type="InterPro" id="IPR027417">
    <property type="entry name" value="P-loop_NTPase"/>
</dbReference>
<dbReference type="GO" id="GO:0006235">
    <property type="term" value="P:dTTP biosynthetic process"/>
    <property type="evidence" value="ECO:0007669"/>
    <property type="project" value="UniProtKB-UniRule"/>
</dbReference>
<evidence type="ECO:0000313" key="10">
    <source>
        <dbReference type="EMBL" id="ORC37230.1"/>
    </source>
</evidence>
<comment type="similarity">
    <text evidence="1 8">Belongs to the thymidylate kinase family.</text>
</comment>
<sequence>MEKINNFFVIEGLDGSGTTTQLHRIGRRSEGLSPVLFPTFEPTDNPIGQLIRKILHKEVTVPHDTLMRLFSADRSLHLFEKNHGILDRIASGETVLSDRYLFSSVAYQSLYASLDDVLQLNHFPLPQRVFFIELSPELCASRRKTRSKEELFDETEMQRKIRDNYYRAFECFPDLDIQIIDGSASIDEITRIIWRSLPYPPIE</sequence>
<dbReference type="PANTHER" id="PTHR10344">
    <property type="entry name" value="THYMIDYLATE KINASE"/>
    <property type="match status" value="1"/>
</dbReference>
<dbReference type="EC" id="2.7.4.9" evidence="8"/>
<evidence type="ECO:0000256" key="7">
    <source>
        <dbReference type="ARBA" id="ARBA00048743"/>
    </source>
</evidence>
<dbReference type="Proteomes" id="UP000192343">
    <property type="component" value="Unassembled WGS sequence"/>
</dbReference>
<evidence type="ECO:0000259" key="9">
    <source>
        <dbReference type="Pfam" id="PF02223"/>
    </source>
</evidence>
<reference evidence="10 11" key="1">
    <citation type="submission" date="2017-03" db="EMBL/GenBank/DDBJ databases">
        <title>Draft Genome sequence of Marispirochaeta sp. strain JC444.</title>
        <authorList>
            <person name="Shivani Y."/>
            <person name="Subhash Y."/>
            <person name="Sasikala C."/>
            <person name="Ramana C."/>
        </authorList>
    </citation>
    <scope>NUCLEOTIDE SEQUENCE [LARGE SCALE GENOMIC DNA]</scope>
    <source>
        <strain evidence="10 11">JC444</strain>
    </source>
</reference>
<keyword evidence="11" id="KW-1185">Reference proteome</keyword>
<feature type="domain" description="Thymidylate kinase-like" evidence="9">
    <location>
        <begin position="10"/>
        <end position="191"/>
    </location>
</feature>
<dbReference type="Gene3D" id="3.40.50.300">
    <property type="entry name" value="P-loop containing nucleotide triphosphate hydrolases"/>
    <property type="match status" value="1"/>
</dbReference>
<evidence type="ECO:0000256" key="5">
    <source>
        <dbReference type="ARBA" id="ARBA00022777"/>
    </source>
</evidence>
<dbReference type="InterPro" id="IPR018094">
    <property type="entry name" value="Thymidylate_kinase"/>
</dbReference>
<dbReference type="SUPFAM" id="SSF52540">
    <property type="entry name" value="P-loop containing nucleoside triphosphate hydrolases"/>
    <property type="match status" value="1"/>
</dbReference>
<evidence type="ECO:0000313" key="11">
    <source>
        <dbReference type="Proteomes" id="UP000192343"/>
    </source>
</evidence>
<accession>A0A1Y1S156</accession>
<keyword evidence="4 8" id="KW-0547">Nucleotide-binding</keyword>
<dbReference type="GO" id="GO:0004798">
    <property type="term" value="F:dTMP kinase activity"/>
    <property type="evidence" value="ECO:0007669"/>
    <property type="project" value="UniProtKB-UniRule"/>
</dbReference>
<evidence type="ECO:0000256" key="3">
    <source>
        <dbReference type="ARBA" id="ARBA00022727"/>
    </source>
</evidence>
<gene>
    <name evidence="8" type="primary">tmk</name>
    <name evidence="10" type="ORF">B4O97_03305</name>
</gene>
<dbReference type="GO" id="GO:0005737">
    <property type="term" value="C:cytoplasm"/>
    <property type="evidence" value="ECO:0007669"/>
    <property type="project" value="TreeGrafter"/>
</dbReference>
<dbReference type="PROSITE" id="PS01331">
    <property type="entry name" value="THYMIDYLATE_KINASE"/>
    <property type="match status" value="1"/>
</dbReference>
<dbReference type="InterPro" id="IPR039430">
    <property type="entry name" value="Thymidylate_kin-like_dom"/>
</dbReference>
<evidence type="ECO:0000256" key="8">
    <source>
        <dbReference type="HAMAP-Rule" id="MF_00165"/>
    </source>
</evidence>
<dbReference type="HAMAP" id="MF_00165">
    <property type="entry name" value="Thymidylate_kinase"/>
    <property type="match status" value="1"/>
</dbReference>
<dbReference type="NCBIfam" id="TIGR00041">
    <property type="entry name" value="DTMP_kinase"/>
    <property type="match status" value="1"/>
</dbReference>
<comment type="caution">
    <text evidence="8">Lacks conserved residue(s) required for the propagation of feature annotation.</text>
</comment>
<evidence type="ECO:0000256" key="4">
    <source>
        <dbReference type="ARBA" id="ARBA00022741"/>
    </source>
</evidence>
<dbReference type="STRING" id="1963862.B4O97_03305"/>
<proteinExistence type="inferred from homology"/>
<dbReference type="PANTHER" id="PTHR10344:SF4">
    <property type="entry name" value="UMP-CMP KINASE 2, MITOCHONDRIAL"/>
    <property type="match status" value="1"/>
</dbReference>
<dbReference type="CDD" id="cd01672">
    <property type="entry name" value="TMPK"/>
    <property type="match status" value="1"/>
</dbReference>
<dbReference type="GO" id="GO:0005524">
    <property type="term" value="F:ATP binding"/>
    <property type="evidence" value="ECO:0007669"/>
    <property type="project" value="UniProtKB-UniRule"/>
</dbReference>